<name>A0A0A8ZNW8_ARUDO</name>
<reference evidence="1" key="2">
    <citation type="journal article" date="2015" name="Data Brief">
        <title>Shoot transcriptome of the giant reed, Arundo donax.</title>
        <authorList>
            <person name="Barrero R.A."/>
            <person name="Guerrero F.D."/>
            <person name="Moolhuijzen P."/>
            <person name="Goolsby J.A."/>
            <person name="Tidwell J."/>
            <person name="Bellgard S.E."/>
            <person name="Bellgard M.I."/>
        </authorList>
    </citation>
    <scope>NUCLEOTIDE SEQUENCE</scope>
    <source>
        <tissue evidence="1">Shoot tissue taken approximately 20 cm above the soil surface</tissue>
    </source>
</reference>
<proteinExistence type="predicted"/>
<evidence type="ECO:0000313" key="1">
    <source>
        <dbReference type="EMBL" id="JAD40491.1"/>
    </source>
</evidence>
<organism evidence="1">
    <name type="scientific">Arundo donax</name>
    <name type="common">Giant reed</name>
    <name type="synonym">Donax arundinaceus</name>
    <dbReference type="NCBI Taxonomy" id="35708"/>
    <lineage>
        <taxon>Eukaryota</taxon>
        <taxon>Viridiplantae</taxon>
        <taxon>Streptophyta</taxon>
        <taxon>Embryophyta</taxon>
        <taxon>Tracheophyta</taxon>
        <taxon>Spermatophyta</taxon>
        <taxon>Magnoliopsida</taxon>
        <taxon>Liliopsida</taxon>
        <taxon>Poales</taxon>
        <taxon>Poaceae</taxon>
        <taxon>PACMAD clade</taxon>
        <taxon>Arundinoideae</taxon>
        <taxon>Arundineae</taxon>
        <taxon>Arundo</taxon>
    </lineage>
</organism>
<dbReference type="AlphaFoldDB" id="A0A0A8ZNW8"/>
<protein>
    <submittedName>
        <fullName evidence="1">Uncharacterized protein</fullName>
    </submittedName>
</protein>
<reference evidence="1" key="1">
    <citation type="submission" date="2014-09" db="EMBL/GenBank/DDBJ databases">
        <authorList>
            <person name="Magalhaes I.L.F."/>
            <person name="Oliveira U."/>
            <person name="Santos F.R."/>
            <person name="Vidigal T.H.D.A."/>
            <person name="Brescovit A.D."/>
            <person name="Santos A.J."/>
        </authorList>
    </citation>
    <scope>NUCLEOTIDE SEQUENCE</scope>
    <source>
        <tissue evidence="1">Shoot tissue taken approximately 20 cm above the soil surface</tissue>
    </source>
</reference>
<dbReference type="EMBL" id="GBRH01257404">
    <property type="protein sequence ID" value="JAD40491.1"/>
    <property type="molecule type" value="Transcribed_RNA"/>
</dbReference>
<sequence length="122" mass="13843">MEKGELRQLKPIRGHLHQNFMVGSQVTLVSLLTHLRTSAHLCLIVQYPVQGVDPLYLSVDWTWVGEVEGNQCLLLHQEEPVHPIAMTEIISAHTAKPPQHLLLKTIWIPCSLYQLATRVPQL</sequence>
<accession>A0A0A8ZNW8</accession>